<evidence type="ECO:0000313" key="1">
    <source>
        <dbReference type="EMBL" id="THG33390.1"/>
    </source>
</evidence>
<sequence length="116" mass="12688">MNLVIQLWTPTMAFFEAAPIKRAEAITQIRSSIAAVPGVESLGWGQIDAEAPHSSAHSWVSVWQVDVDTDGDALMSLLETAGWFHWFDSTTVRSEISRLVDADDALIAIPHIEGTL</sequence>
<evidence type="ECO:0008006" key="3">
    <source>
        <dbReference type="Google" id="ProtNLM"/>
    </source>
</evidence>
<gene>
    <name evidence="1" type="ORF">E6C64_03315</name>
</gene>
<evidence type="ECO:0000313" key="2">
    <source>
        <dbReference type="Proteomes" id="UP000309133"/>
    </source>
</evidence>
<comment type="caution">
    <text evidence="1">The sequence shown here is derived from an EMBL/GenBank/DDBJ whole genome shotgun (WGS) entry which is preliminary data.</text>
</comment>
<dbReference type="OrthoDB" id="670883at2"/>
<name>A0A4S4FRT3_9MICO</name>
<dbReference type="Pfam" id="PF20321">
    <property type="entry name" value="DUF6616"/>
    <property type="match status" value="1"/>
</dbReference>
<accession>A0A4S4FRT3</accession>
<organism evidence="1 2">
    <name type="scientific">Naasia lichenicola</name>
    <dbReference type="NCBI Taxonomy" id="2565933"/>
    <lineage>
        <taxon>Bacteria</taxon>
        <taxon>Bacillati</taxon>
        <taxon>Actinomycetota</taxon>
        <taxon>Actinomycetes</taxon>
        <taxon>Micrococcales</taxon>
        <taxon>Microbacteriaceae</taxon>
        <taxon>Naasia</taxon>
    </lineage>
</organism>
<dbReference type="Proteomes" id="UP000309133">
    <property type="component" value="Unassembled WGS sequence"/>
</dbReference>
<proteinExistence type="predicted"/>
<dbReference type="RefSeq" id="WP_136426172.1">
    <property type="nucleotide sequence ID" value="NZ_SSSM01000001.1"/>
</dbReference>
<protein>
    <recommendedName>
        <fullName evidence="3">Antibiotic biosynthesis monooxygenase</fullName>
    </recommendedName>
</protein>
<dbReference type="AlphaFoldDB" id="A0A4S4FRT3"/>
<dbReference type="EMBL" id="SSSM01000001">
    <property type="protein sequence ID" value="THG33390.1"/>
    <property type="molecule type" value="Genomic_DNA"/>
</dbReference>
<reference evidence="1 2" key="1">
    <citation type="submission" date="2019-04" db="EMBL/GenBank/DDBJ databases">
        <authorList>
            <person name="Jiang L."/>
        </authorList>
    </citation>
    <scope>NUCLEOTIDE SEQUENCE [LARGE SCALE GENOMIC DNA]</scope>
    <source>
        <strain evidence="1 2">YIM 131853</strain>
    </source>
</reference>
<keyword evidence="2" id="KW-1185">Reference proteome</keyword>
<dbReference type="InterPro" id="IPR046724">
    <property type="entry name" value="DUF6616"/>
</dbReference>